<evidence type="ECO:0000256" key="8">
    <source>
        <dbReference type="RuleBase" id="RU361156"/>
    </source>
</evidence>
<accession>A0ABR0CIS8</accession>
<dbReference type="InterPro" id="IPR033124">
    <property type="entry name" value="Ser_caboxypep_his_AS"/>
</dbReference>
<dbReference type="PANTHER" id="PTHR11802">
    <property type="entry name" value="SERINE PROTEASE FAMILY S10 SERINE CARBOXYPEPTIDASE"/>
    <property type="match status" value="1"/>
</dbReference>
<dbReference type="Pfam" id="PF00450">
    <property type="entry name" value="Peptidase_S10"/>
    <property type="match status" value="3"/>
</dbReference>
<organism evidence="9 10">
    <name type="scientific">Penstemon davidsonii</name>
    <dbReference type="NCBI Taxonomy" id="160366"/>
    <lineage>
        <taxon>Eukaryota</taxon>
        <taxon>Viridiplantae</taxon>
        <taxon>Streptophyta</taxon>
        <taxon>Embryophyta</taxon>
        <taxon>Tracheophyta</taxon>
        <taxon>Spermatophyta</taxon>
        <taxon>Magnoliopsida</taxon>
        <taxon>eudicotyledons</taxon>
        <taxon>Gunneridae</taxon>
        <taxon>Pentapetalae</taxon>
        <taxon>asterids</taxon>
        <taxon>lamiids</taxon>
        <taxon>Lamiales</taxon>
        <taxon>Plantaginaceae</taxon>
        <taxon>Cheloneae</taxon>
        <taxon>Penstemon</taxon>
    </lineage>
</organism>
<keyword evidence="10" id="KW-1185">Reference proteome</keyword>
<keyword evidence="6 8" id="KW-0378">Hydrolase</keyword>
<evidence type="ECO:0000256" key="1">
    <source>
        <dbReference type="ARBA" id="ARBA00004613"/>
    </source>
</evidence>
<comment type="caution">
    <text evidence="9">The sequence shown here is derived from an EMBL/GenBank/DDBJ whole genome shotgun (WGS) entry which is preliminary data.</text>
</comment>
<sequence>MGELAVSMRRKYLIDNTVKDDVAYCFISRKNHEKILKHIFDTNKILDDVSGMKVDLGKVGHLGKYGDKELTAKLTELAVVLSTLQIGFKIIGLTSALVDDGFIETLETQARKFDFTEQLDIEDGEALTIKLFPRSGETLKQCWFGPGCSSLAGGAMIELGPFRVNPDGETLYHNKHSWNKLANILFLESPAGVGFSYSNTSVNYGDKQTAADSYTFLVNWFERFPEYQTRDFYIAGESYAGHYVPQLASLILKNNKVTNQTVIKLKGIAIGNAEIDFEDELSGIYDFFWTHALVSDENHKEIQSKCDFSSGNSVSKACNEVLDRVDAAVGKVYAYDIYAPLCSSSSSNISSASGFDPCSGNYVFSYLNKPQVQKALHANVTGIPGPWDTCNNTIYPSWNDMPDSILPTIKELMASGIRVWIYSGDTDGRVPVTSTRYSMVKLAYVHCYGGRGFDPLGKLLMTRKTKRSFNYVSEDVLTEYSPVYIAPQDGLKEADKITILPGQPIVNFTQYSGYVTVDPTAGRALFYYFAEAEDSSTQPLVLWLNGGPGCSSIGSGAMTENGPFRVNPDGKTLWYNKYAWNNVANVLFLESPAGVGFSYSNTTSDYVTGDKRTAADSYTFLVNWLERFPEYKTRDFFMTGESYAGHYVPQLAALILQNNKITNQTVINLKGIAIGNAYIDYTDRWAGTFDHYWTSALISDETHQGIVQNCNFTSDATVSEVCGDYQAKADEEKGSVFTYDIYAPLCGSSSTAPSLSNFDPCSDEYVFYYLNTPQVQKALHANTTGVSGPWEGCNFAIHDDWQDEPDTVLPIIKKLMASGISVWIYSGDTDNIIPVTTTRYSMAKLGAQVKTPWYPWYSQGEVGGYVVGYQNVTFVTIRGAGHFVPMASVQCYGRKGKDPLGEFIKVQRTKSASSHIEDSLDEYSPVYVAPQDGLKKADHILSLPGQPQVSFSQYSGYVTVDPKAGRALFYWFTESEDSSTKPLVLWLNGGPGCSSIGNGAMTELGPFRVNPDGKTLWHNKNSWNTLANILFLESPAGVGFSYSNTTSDYVTGDKRTAADSYTFLVNWLERFPEYKTRDFYITGESYAGHYVPQLAQLILNNNKITNQTVINLKGIAIGNAYIDYEDEMSGMYDYFWTHALISDEHHNAILNNCNFSTMASVTEKCQESTDEADDDIGNVFFYDIYAPLCGSNSTSPSLSQYDPCSDDYVFTYLNTPEVQKALHANVTGTPGPWDSCNDFIFYNWNEEPETVLPVIKELMASGISVWIYSGDTDGRVPVTTSRYSLNKLGTQVKTPWYAWYNQGEVGGYAVEYQNVTFVTIRGAGHFVPSYQPERAFTFFSSFLEGKLPPTQS</sequence>
<dbReference type="SUPFAM" id="SSF53474">
    <property type="entry name" value="alpha/beta-Hydrolases"/>
    <property type="match status" value="3"/>
</dbReference>
<gene>
    <name evidence="9" type="ORF">RD792_016244</name>
</gene>
<comment type="subcellular location">
    <subcellularLocation>
        <location evidence="1">Secreted</location>
    </subcellularLocation>
</comment>
<dbReference type="Gene3D" id="3.40.50.1820">
    <property type="entry name" value="alpha/beta hydrolase"/>
    <property type="match status" value="3"/>
</dbReference>
<reference evidence="9 10" key="1">
    <citation type="journal article" date="2023" name="bioRxiv">
        <title>Genome report: Whole genome sequence and annotation of Penstemon davidsonii.</title>
        <authorList>
            <person name="Ostevik K.L."/>
            <person name="Alabady M."/>
            <person name="Zhang M."/>
            <person name="Rausher M.D."/>
        </authorList>
    </citation>
    <scope>NUCLEOTIDE SEQUENCE [LARGE SCALE GENOMIC DNA]</scope>
    <source>
        <strain evidence="9">DNT005</strain>
        <tissue evidence="9">Whole leaf</tissue>
    </source>
</reference>
<dbReference type="PANTHER" id="PTHR11802:SF460">
    <property type="entry name" value="CARBOXYPEPTIDASE"/>
    <property type="match status" value="1"/>
</dbReference>
<dbReference type="InterPro" id="IPR018202">
    <property type="entry name" value="Ser_caboxypep_ser_AS"/>
</dbReference>
<proteinExistence type="inferred from homology"/>
<keyword evidence="3" id="KW-0964">Secreted</keyword>
<keyword evidence="5 8" id="KW-0645">Protease</keyword>
<evidence type="ECO:0000256" key="3">
    <source>
        <dbReference type="ARBA" id="ARBA00022525"/>
    </source>
</evidence>
<comment type="similarity">
    <text evidence="2 8">Belongs to the peptidase S10 family.</text>
</comment>
<dbReference type="InterPro" id="IPR029058">
    <property type="entry name" value="AB_hydrolase_fold"/>
</dbReference>
<dbReference type="PROSITE" id="PS00560">
    <property type="entry name" value="CARBOXYPEPT_SER_HIS"/>
    <property type="match status" value="1"/>
</dbReference>
<keyword evidence="4 8" id="KW-0121">Carboxypeptidase</keyword>
<name>A0ABR0CIS8_9LAMI</name>
<evidence type="ECO:0000313" key="10">
    <source>
        <dbReference type="Proteomes" id="UP001291926"/>
    </source>
</evidence>
<dbReference type="InterPro" id="IPR001563">
    <property type="entry name" value="Peptidase_S10"/>
</dbReference>
<evidence type="ECO:0000256" key="6">
    <source>
        <dbReference type="ARBA" id="ARBA00022801"/>
    </source>
</evidence>
<dbReference type="Proteomes" id="UP001291926">
    <property type="component" value="Unassembled WGS sequence"/>
</dbReference>
<dbReference type="PRINTS" id="PR00724">
    <property type="entry name" value="CRBOXYPTASEC"/>
</dbReference>
<dbReference type="Gene3D" id="3.40.50.11320">
    <property type="match status" value="3"/>
</dbReference>
<dbReference type="PROSITE" id="PS00131">
    <property type="entry name" value="CARBOXYPEPT_SER_SER"/>
    <property type="match status" value="3"/>
</dbReference>
<evidence type="ECO:0000256" key="4">
    <source>
        <dbReference type="ARBA" id="ARBA00022645"/>
    </source>
</evidence>
<protein>
    <recommendedName>
        <fullName evidence="8">Carboxypeptidase</fullName>
        <ecNumber evidence="8">3.4.16.-</ecNumber>
    </recommendedName>
</protein>
<evidence type="ECO:0000313" key="9">
    <source>
        <dbReference type="EMBL" id="KAK4477042.1"/>
    </source>
</evidence>
<evidence type="ECO:0000256" key="7">
    <source>
        <dbReference type="ARBA" id="ARBA00023180"/>
    </source>
</evidence>
<evidence type="ECO:0000256" key="2">
    <source>
        <dbReference type="ARBA" id="ARBA00009431"/>
    </source>
</evidence>
<keyword evidence="7" id="KW-0325">Glycoprotein</keyword>
<dbReference type="EC" id="3.4.16.-" evidence="8"/>
<dbReference type="EMBL" id="JAYDYQ010002688">
    <property type="protein sequence ID" value="KAK4477042.1"/>
    <property type="molecule type" value="Genomic_DNA"/>
</dbReference>
<evidence type="ECO:0000256" key="5">
    <source>
        <dbReference type="ARBA" id="ARBA00022670"/>
    </source>
</evidence>
<dbReference type="Gene3D" id="6.10.250.940">
    <property type="match status" value="3"/>
</dbReference>